<sequence>MSEFSNTHSFLPPRRYKDVGNRPPDGVPYVPISPTLERPTSPIPFEGQSELKMTRSHGGIEEVHDFMVLDAGLVATANGLADTTGVEESRDKIGTGNPPKDGTTYASKVVNSGHDGNCLHGKKGKDSGVLADKTTSVDGNEEAYLVSNPDNKSKSRNKAATKVDVIPTVEGQITDVIPHKPNVASGSHSAIKIVEAGQGDGNHSKIPLKGIARRGKGPKEGLRNVLTVKKPVELTVKKSHVADWVHSAQLCVDLIEQEAGVDDRGIQGSSHTTPILCSESDDDGLWDSSHMEDMSDGVASLEKDMEGNH</sequence>
<dbReference type="EMBL" id="JBBPBM010000006">
    <property type="protein sequence ID" value="KAK8579266.1"/>
    <property type="molecule type" value="Genomic_DNA"/>
</dbReference>
<comment type="caution">
    <text evidence="2">The sequence shown here is derived from an EMBL/GenBank/DDBJ whole genome shotgun (WGS) entry which is preliminary data.</text>
</comment>
<protein>
    <submittedName>
        <fullName evidence="2">Uncharacterized protein</fullName>
    </submittedName>
</protein>
<dbReference type="Proteomes" id="UP001472677">
    <property type="component" value="Unassembled WGS sequence"/>
</dbReference>
<evidence type="ECO:0000313" key="2">
    <source>
        <dbReference type="EMBL" id="KAK8579266.1"/>
    </source>
</evidence>
<keyword evidence="3" id="KW-1185">Reference proteome</keyword>
<feature type="region of interest" description="Disordered" evidence="1">
    <location>
        <begin position="1"/>
        <end position="44"/>
    </location>
</feature>
<reference evidence="2 3" key="1">
    <citation type="journal article" date="2024" name="G3 (Bethesda)">
        <title>Genome assembly of Hibiscus sabdariffa L. provides insights into metabolisms of medicinal natural products.</title>
        <authorList>
            <person name="Kim T."/>
        </authorList>
    </citation>
    <scope>NUCLEOTIDE SEQUENCE [LARGE SCALE GENOMIC DNA]</scope>
    <source>
        <strain evidence="2">TK-2024</strain>
        <tissue evidence="2">Old leaves</tissue>
    </source>
</reference>
<name>A0ABR2FEB1_9ROSI</name>
<organism evidence="2 3">
    <name type="scientific">Hibiscus sabdariffa</name>
    <name type="common">roselle</name>
    <dbReference type="NCBI Taxonomy" id="183260"/>
    <lineage>
        <taxon>Eukaryota</taxon>
        <taxon>Viridiplantae</taxon>
        <taxon>Streptophyta</taxon>
        <taxon>Embryophyta</taxon>
        <taxon>Tracheophyta</taxon>
        <taxon>Spermatophyta</taxon>
        <taxon>Magnoliopsida</taxon>
        <taxon>eudicotyledons</taxon>
        <taxon>Gunneridae</taxon>
        <taxon>Pentapetalae</taxon>
        <taxon>rosids</taxon>
        <taxon>malvids</taxon>
        <taxon>Malvales</taxon>
        <taxon>Malvaceae</taxon>
        <taxon>Malvoideae</taxon>
        <taxon>Hibiscus</taxon>
    </lineage>
</organism>
<gene>
    <name evidence="2" type="ORF">V6N12_069594</name>
</gene>
<evidence type="ECO:0000256" key="1">
    <source>
        <dbReference type="SAM" id="MobiDB-lite"/>
    </source>
</evidence>
<evidence type="ECO:0000313" key="3">
    <source>
        <dbReference type="Proteomes" id="UP001472677"/>
    </source>
</evidence>
<proteinExistence type="predicted"/>
<feature type="region of interest" description="Disordered" evidence="1">
    <location>
        <begin position="264"/>
        <end position="292"/>
    </location>
</feature>
<accession>A0ABR2FEB1</accession>